<reference evidence="2" key="1">
    <citation type="journal article" date="2020" name="Microbiol. Resour. Announc.">
        <title>Complete Genome Sequence of Novel Psychrotolerant Legionella Strain TUM19329, Isolated from Antarctic Lake Sediment.</title>
        <authorList>
            <person name="Shimada S."/>
            <person name="Nakai R."/>
            <person name="Aoki K."/>
            <person name="Shimoeda N."/>
            <person name="Ohno G."/>
            <person name="Miyazaki Y."/>
            <person name="Kudoh S."/>
            <person name="Imura S."/>
            <person name="Watanabe K."/>
            <person name="Ishii Y."/>
            <person name="Tateda K."/>
        </authorList>
    </citation>
    <scope>NUCLEOTIDE SEQUENCE [LARGE SCALE GENOMIC DNA]</scope>
    <source>
        <strain evidence="2">TUM19329</strain>
    </source>
</reference>
<organism evidence="2 3">
    <name type="scientific">Legionella antarctica</name>
    <dbReference type="NCBI Taxonomy" id="2708020"/>
    <lineage>
        <taxon>Bacteria</taxon>
        <taxon>Pseudomonadati</taxon>
        <taxon>Pseudomonadota</taxon>
        <taxon>Gammaproteobacteria</taxon>
        <taxon>Legionellales</taxon>
        <taxon>Legionellaceae</taxon>
        <taxon>Legionella</taxon>
    </lineage>
</organism>
<dbReference type="Pfam" id="PF23571">
    <property type="entry name" value="GH3_M"/>
    <property type="match status" value="1"/>
</dbReference>
<evidence type="ECO:0000259" key="1">
    <source>
        <dbReference type="Pfam" id="PF23571"/>
    </source>
</evidence>
<gene>
    <name evidence="2" type="ORF">TUM19329_05830</name>
</gene>
<name>A0A6F8T2H7_9GAMM</name>
<keyword evidence="3" id="KW-1185">Reference proteome</keyword>
<dbReference type="Pfam" id="PF03321">
    <property type="entry name" value="GH3"/>
    <property type="match status" value="1"/>
</dbReference>
<protein>
    <recommendedName>
        <fullName evidence="1">GH3 middle domain-containing protein</fullName>
    </recommendedName>
</protein>
<dbReference type="EMBL" id="AP022839">
    <property type="protein sequence ID" value="BCA94222.1"/>
    <property type="molecule type" value="Genomic_DNA"/>
</dbReference>
<feature type="domain" description="GH3 middle" evidence="1">
    <location>
        <begin position="325"/>
        <end position="394"/>
    </location>
</feature>
<sequence>MNWKRILIEAITKKKYKAFLEDTKYPEIARERLWQREILPLLKKSVYWPPILKELHYESLNNFAITTYQDYEKSFLLAQENQTQPLNGEQIIFWSETSGTSGVRKFFPITRSFQKQFQRTMPPFIYGITQLFPEFFEKKLVYLVAINPTKTTPAGIPLGWVSNFNYRNLPGFVKRSYALPDEVFTNIEVYEQWAPLYALASDLNAFFSVTPMVIDIFYRRCVDRFSHFLPYLLGEQSVPEWLPPVQISKSRRRYLSGLAKNAPHSFKELWPSLLFVGCWTSGLCEYPAQLLKKLLGTKITVIDGTYSATEGWMTVPVDTNPGGYLHPGGHIAEFIEEGKEICKENIIQSWELETGKNYEIFLTTAMGLVRYQLKDVVHCLGFLNKSPRLVFCYKVQQLKLEYCAIAGQELQQMIDDLSFNMESYWYFARNSLGNCVVLVTEENISISDSLLMQMHERLGQINQAYAHGITVKEILPMVLLQLPKEVLLAEHHAQSKPKLISQHVITQK</sequence>
<dbReference type="KEGG" id="lant:TUM19329_05830"/>
<proteinExistence type="predicted"/>
<dbReference type="InterPro" id="IPR004993">
    <property type="entry name" value="GH3"/>
</dbReference>
<accession>A0A6F8T2H7</accession>
<dbReference type="GO" id="GO:0016881">
    <property type="term" value="F:acid-amino acid ligase activity"/>
    <property type="evidence" value="ECO:0007669"/>
    <property type="project" value="TreeGrafter"/>
</dbReference>
<evidence type="ECO:0000313" key="2">
    <source>
        <dbReference type="EMBL" id="BCA94222.1"/>
    </source>
</evidence>
<dbReference type="GO" id="GO:0005737">
    <property type="term" value="C:cytoplasm"/>
    <property type="evidence" value="ECO:0007669"/>
    <property type="project" value="TreeGrafter"/>
</dbReference>
<dbReference type="RefSeq" id="WP_173236186.1">
    <property type="nucleotide sequence ID" value="NZ_AP022839.1"/>
</dbReference>
<evidence type="ECO:0000313" key="3">
    <source>
        <dbReference type="Proteomes" id="UP000502894"/>
    </source>
</evidence>
<dbReference type="InterPro" id="IPR055377">
    <property type="entry name" value="GH3_M"/>
</dbReference>
<dbReference type="Proteomes" id="UP000502894">
    <property type="component" value="Chromosome"/>
</dbReference>
<dbReference type="PANTHER" id="PTHR31901:SF9">
    <property type="entry name" value="GH3 DOMAIN-CONTAINING PROTEIN"/>
    <property type="match status" value="1"/>
</dbReference>
<dbReference type="PANTHER" id="PTHR31901">
    <property type="entry name" value="GH3 DOMAIN-CONTAINING PROTEIN"/>
    <property type="match status" value="1"/>
</dbReference>
<dbReference type="AlphaFoldDB" id="A0A6F8T2H7"/>